<organism evidence="2">
    <name type="scientific">viral metagenome</name>
    <dbReference type="NCBI Taxonomy" id="1070528"/>
    <lineage>
        <taxon>unclassified sequences</taxon>
        <taxon>metagenomes</taxon>
        <taxon>organismal metagenomes</taxon>
    </lineage>
</organism>
<evidence type="ECO:0000313" key="2">
    <source>
        <dbReference type="EMBL" id="QHT74059.1"/>
    </source>
</evidence>
<dbReference type="EMBL" id="MN739836">
    <property type="protein sequence ID" value="QHT74059.1"/>
    <property type="molecule type" value="Genomic_DNA"/>
</dbReference>
<keyword evidence="1" id="KW-1133">Transmembrane helix</keyword>
<feature type="transmembrane region" description="Helical" evidence="1">
    <location>
        <begin position="96"/>
        <end position="115"/>
    </location>
</feature>
<keyword evidence="1" id="KW-0812">Transmembrane</keyword>
<evidence type="ECO:0000256" key="1">
    <source>
        <dbReference type="SAM" id="Phobius"/>
    </source>
</evidence>
<reference evidence="2" key="1">
    <citation type="journal article" date="2020" name="Nature">
        <title>Giant virus diversity and host interactions through global metagenomics.</title>
        <authorList>
            <person name="Schulz F."/>
            <person name="Roux S."/>
            <person name="Paez-Espino D."/>
            <person name="Jungbluth S."/>
            <person name="Walsh D.A."/>
            <person name="Denef V.J."/>
            <person name="McMahon K.D."/>
            <person name="Konstantinidis K.T."/>
            <person name="Eloe-Fadrosh E.A."/>
            <person name="Kyrpides N.C."/>
            <person name="Woyke T."/>
        </authorList>
    </citation>
    <scope>NUCLEOTIDE SEQUENCE</scope>
    <source>
        <strain evidence="2">GVMAG-M-3300023179-4</strain>
    </source>
</reference>
<protein>
    <submittedName>
        <fullName evidence="2">Uncharacterized protein</fullName>
    </submittedName>
</protein>
<accession>A0A6C0H0U6</accession>
<keyword evidence="1" id="KW-0472">Membrane</keyword>
<name>A0A6C0H0U6_9ZZZZ</name>
<proteinExistence type="predicted"/>
<dbReference type="AlphaFoldDB" id="A0A6C0H0U6"/>
<sequence length="119" mass="13881">MKLVYLFFPIVNSEFIKNVNINPCRNCIHYKPDYPTSLSKCNNFGVKNIVDNAIEYDYAEKCRTDESKCGLEGKYFKKDNFANLKIVKNNIIRNSFYISIPFILTVYLLGLAYEIKKSQ</sequence>